<feature type="repeat" description="PPR" evidence="2">
    <location>
        <begin position="95"/>
        <end position="129"/>
    </location>
</feature>
<dbReference type="InterPro" id="IPR002885">
    <property type="entry name" value="PPR_rpt"/>
</dbReference>
<dbReference type="Gene3D" id="3.40.50.150">
    <property type="entry name" value="Vaccinia Virus protein VP39"/>
    <property type="match status" value="1"/>
</dbReference>
<name>A0ABN9XMK3_9DINO</name>
<evidence type="ECO:0000313" key="3">
    <source>
        <dbReference type="EMBL" id="CAK0901116.1"/>
    </source>
</evidence>
<dbReference type="PANTHER" id="PTHR47447:SF17">
    <property type="entry name" value="OS12G0638900 PROTEIN"/>
    <property type="match status" value="1"/>
</dbReference>
<gene>
    <name evidence="3" type="ORF">PCOR1329_LOCUS78192</name>
</gene>
<reference evidence="3" key="1">
    <citation type="submission" date="2023-10" db="EMBL/GenBank/DDBJ databases">
        <authorList>
            <person name="Chen Y."/>
            <person name="Shah S."/>
            <person name="Dougan E. K."/>
            <person name="Thang M."/>
            <person name="Chan C."/>
        </authorList>
    </citation>
    <scope>NUCLEOTIDE SEQUENCE [LARGE SCALE GENOMIC DNA]</scope>
</reference>
<organism evidence="3 4">
    <name type="scientific">Prorocentrum cordatum</name>
    <dbReference type="NCBI Taxonomy" id="2364126"/>
    <lineage>
        <taxon>Eukaryota</taxon>
        <taxon>Sar</taxon>
        <taxon>Alveolata</taxon>
        <taxon>Dinophyceae</taxon>
        <taxon>Prorocentrales</taxon>
        <taxon>Prorocentraceae</taxon>
        <taxon>Prorocentrum</taxon>
    </lineage>
</organism>
<feature type="repeat" description="PPR" evidence="2">
    <location>
        <begin position="130"/>
        <end position="164"/>
    </location>
</feature>
<protein>
    <recommendedName>
        <fullName evidence="5">Pentatricopeptide repeat-containing protein</fullName>
    </recommendedName>
</protein>
<dbReference type="Gene3D" id="1.25.40.10">
    <property type="entry name" value="Tetratricopeptide repeat domain"/>
    <property type="match status" value="1"/>
</dbReference>
<dbReference type="PANTHER" id="PTHR47447">
    <property type="entry name" value="OS03G0856100 PROTEIN"/>
    <property type="match status" value="1"/>
</dbReference>
<evidence type="ECO:0000313" key="4">
    <source>
        <dbReference type="Proteomes" id="UP001189429"/>
    </source>
</evidence>
<sequence length="366" mass="39985">MREGRTVAAGIGAAERDVGGETGERRHQLRGRDQRVREGRAVAAGFGVVQRDAGGEAGARRHQLQRWHQCMREGRAWQRALALLREIEEAKLEHDAISYGAGISACGTGGQWQRALALLSEMREAKLEPVVTSYNAGISACEVNGQWTQALDVLESMLACRVDPAAANNPDDGWYVHDLEAGGFKDVFKHIVLVALLQQMATDADPFTFIDMHAGSGVYDLSSEESRRCRMFERGVLRLSRVANHCGSGLIADYLTVTGLRCCTRTPTYGSHLGICLGPAGGSWCSWTRHTIPYSPTTRGTSSSSGACSRSRPLAAWPYGTRAWTTKRSQVCTVESRASLRVACSLPRCGSRARHREEMSSRDRGC</sequence>
<dbReference type="PROSITE" id="PS51375">
    <property type="entry name" value="PPR"/>
    <property type="match status" value="2"/>
</dbReference>
<dbReference type="SUPFAM" id="SSF53335">
    <property type="entry name" value="S-adenosyl-L-methionine-dependent methyltransferases"/>
    <property type="match status" value="1"/>
</dbReference>
<keyword evidence="1" id="KW-0677">Repeat</keyword>
<dbReference type="InterPro" id="IPR011990">
    <property type="entry name" value="TPR-like_helical_dom_sf"/>
</dbReference>
<dbReference type="Proteomes" id="UP001189429">
    <property type="component" value="Unassembled WGS sequence"/>
</dbReference>
<comment type="caution">
    <text evidence="3">The sequence shown here is derived from an EMBL/GenBank/DDBJ whole genome shotgun (WGS) entry which is preliminary data.</text>
</comment>
<dbReference type="EMBL" id="CAUYUJ010020885">
    <property type="protein sequence ID" value="CAK0901116.1"/>
    <property type="molecule type" value="Genomic_DNA"/>
</dbReference>
<dbReference type="Pfam" id="PF13812">
    <property type="entry name" value="PPR_3"/>
    <property type="match status" value="1"/>
</dbReference>
<evidence type="ECO:0000256" key="2">
    <source>
        <dbReference type="PROSITE-ProRule" id="PRU00708"/>
    </source>
</evidence>
<proteinExistence type="predicted"/>
<dbReference type="InterPro" id="IPR029063">
    <property type="entry name" value="SAM-dependent_MTases_sf"/>
</dbReference>
<dbReference type="NCBIfam" id="TIGR00756">
    <property type="entry name" value="PPR"/>
    <property type="match status" value="1"/>
</dbReference>
<evidence type="ECO:0008006" key="5">
    <source>
        <dbReference type="Google" id="ProtNLM"/>
    </source>
</evidence>
<accession>A0ABN9XMK3</accession>
<keyword evidence="4" id="KW-1185">Reference proteome</keyword>
<evidence type="ECO:0000256" key="1">
    <source>
        <dbReference type="ARBA" id="ARBA00022737"/>
    </source>
</evidence>